<sequence length="85" mass="8820">MKPVTLVGHRHDCPLHGAGVVETGSADYTFNGKPVARVGDRVSCGALIVSGSTNYLIGGKSVARQGDETDHGGVLTEGDADWLLE</sequence>
<feature type="region of interest" description="Disordered" evidence="1">
    <location>
        <begin position="64"/>
        <end position="85"/>
    </location>
</feature>
<accession>A0A4D6XBT4</accession>
<protein>
    <recommendedName>
        <fullName evidence="4">PAAR repeat-containing protein</fullName>
    </recommendedName>
</protein>
<gene>
    <name evidence="2" type="ORF">E6B08_11030</name>
</gene>
<dbReference type="Proteomes" id="UP000298551">
    <property type="component" value="Chromosome"/>
</dbReference>
<dbReference type="EMBL" id="CP039371">
    <property type="protein sequence ID" value="QCI11860.1"/>
    <property type="molecule type" value="Genomic_DNA"/>
</dbReference>
<dbReference type="CDD" id="cd14743">
    <property type="entry name" value="PAAR_CT_1"/>
    <property type="match status" value="1"/>
</dbReference>
<dbReference type="InterPro" id="IPR008727">
    <property type="entry name" value="PAAR_motif"/>
</dbReference>
<dbReference type="RefSeq" id="WP_136914024.1">
    <property type="nucleotide sequence ID" value="NZ_CP039371.1"/>
</dbReference>
<dbReference type="Pfam" id="PF05488">
    <property type="entry name" value="PAAR_motif"/>
    <property type="match status" value="1"/>
</dbReference>
<evidence type="ECO:0000313" key="3">
    <source>
        <dbReference type="Proteomes" id="UP000298551"/>
    </source>
</evidence>
<dbReference type="OrthoDB" id="9807902at2"/>
<dbReference type="AlphaFoldDB" id="A0A4D6XBT4"/>
<evidence type="ECO:0008006" key="4">
    <source>
        <dbReference type="Google" id="ProtNLM"/>
    </source>
</evidence>
<evidence type="ECO:0000313" key="2">
    <source>
        <dbReference type="EMBL" id="QCI11860.1"/>
    </source>
</evidence>
<dbReference type="Gene3D" id="2.60.200.60">
    <property type="match status" value="2"/>
</dbReference>
<proteinExistence type="predicted"/>
<organism evidence="2 3">
    <name type="scientific">Pseudomonas putida</name>
    <name type="common">Arthrobacter siderocapsulatus</name>
    <dbReference type="NCBI Taxonomy" id="303"/>
    <lineage>
        <taxon>Bacteria</taxon>
        <taxon>Pseudomonadati</taxon>
        <taxon>Pseudomonadota</taxon>
        <taxon>Gammaproteobacteria</taxon>
        <taxon>Pseudomonadales</taxon>
        <taxon>Pseudomonadaceae</taxon>
        <taxon>Pseudomonas</taxon>
    </lineage>
</organism>
<reference evidence="3" key="1">
    <citation type="submission" date="2019-04" db="EMBL/GenBank/DDBJ databases">
        <title>Genome sequence of Pseudomonas putida 1290, an auxin catabolizing strain.</title>
        <authorList>
            <person name="Laird T.S."/>
            <person name="Leveau J.H.J."/>
        </authorList>
    </citation>
    <scope>NUCLEOTIDE SEQUENCE [LARGE SCALE GENOMIC DNA]</scope>
    <source>
        <strain evidence="3">1290</strain>
    </source>
</reference>
<evidence type="ECO:0000256" key="1">
    <source>
        <dbReference type="SAM" id="MobiDB-lite"/>
    </source>
</evidence>
<name>A0A4D6XBT4_PSEPU</name>